<feature type="transmembrane region" description="Helical" evidence="1">
    <location>
        <begin position="131"/>
        <end position="155"/>
    </location>
</feature>
<keyword evidence="3" id="KW-1185">Reference proteome</keyword>
<feature type="transmembrane region" description="Helical" evidence="1">
    <location>
        <begin position="242"/>
        <end position="262"/>
    </location>
</feature>
<evidence type="ECO:0000256" key="1">
    <source>
        <dbReference type="SAM" id="Phobius"/>
    </source>
</evidence>
<feature type="transmembrane region" description="Helical" evidence="1">
    <location>
        <begin position="467"/>
        <end position="485"/>
    </location>
</feature>
<feature type="transmembrane region" description="Helical" evidence="1">
    <location>
        <begin position="301"/>
        <end position="319"/>
    </location>
</feature>
<dbReference type="RefSeq" id="WP_054732413.1">
    <property type="nucleotide sequence ID" value="NZ_AYZM01000079.1"/>
</dbReference>
<gene>
    <name evidence="2" type="ORF">FD14_GL000393</name>
</gene>
<name>A0A0R2FKP2_9LACO</name>
<proteinExistence type="predicted"/>
<sequence length="539" mass="58388">MKRNQETAQTGYLTRMYLRRDRIAILIWLLGIVGGAASGASKIIGLTGNDKAVASLVHTMDTPAMAAMFGPFKATQSASTASIFSATMMVFMGLAIAIMNIYFAIRNTRTQEDNGVLEMVRAHSVGRQSSLLATLYELIIINLLNGVLMSVTLQAMNMDGADATGNWLFGMGLAACGLMFGAFTLLIAQLASNARGATTMSYSLLGILYILRALTDVQNTDYTWWTVFGWVEKFGVYGKNNWLPALYMIALAAIVLVITFVVSAQRDLGSGLLPDRPGRAHASAFLAGPTSLIFRLERTSLIAWVVGLFIYGASMGSLFDTIGDMMNSSPMVVKIIGPAAAQAAGRTMTLEFASMMATVMAIGASVPVIATLLRLNSDEQKGWLESMHARPVSRFQLFGAYSLVATVIGLLTLFAGNIGMAIGSQGMKHAFSVGRLMRAFWGFSPAILMTVGIAAVVVGLLPRLQKLAWILPIYALLSIYLGGLLDFPEWTKKVTPFGWIRKVPLHTVQWDQVGLLVVVSCVLVLIGYSLYRRRDLIEN</sequence>
<feature type="transmembrane region" description="Helical" evidence="1">
    <location>
        <begin position="167"/>
        <end position="187"/>
    </location>
</feature>
<feature type="transmembrane region" description="Helical" evidence="1">
    <location>
        <begin position="395"/>
        <end position="419"/>
    </location>
</feature>
<dbReference type="AlphaFoldDB" id="A0A0R2FKP2"/>
<evidence type="ECO:0000313" key="3">
    <source>
        <dbReference type="Proteomes" id="UP000051442"/>
    </source>
</evidence>
<protein>
    <submittedName>
        <fullName evidence="2">ABC transporter, permease protein</fullName>
    </submittedName>
</protein>
<dbReference type="EMBL" id="AYZM01000079">
    <property type="protein sequence ID" value="KRN24925.1"/>
    <property type="molecule type" value="Genomic_DNA"/>
</dbReference>
<feature type="transmembrane region" description="Helical" evidence="1">
    <location>
        <begin position="83"/>
        <end position="105"/>
    </location>
</feature>
<feature type="transmembrane region" description="Helical" evidence="1">
    <location>
        <begin position="439"/>
        <end position="460"/>
    </location>
</feature>
<dbReference type="STRING" id="1423804.FD14_GL000393"/>
<reference evidence="2 3" key="1">
    <citation type="journal article" date="2015" name="Genome Announc.">
        <title>Expanding the biotechnology potential of lactobacilli through comparative genomics of 213 strains and associated genera.</title>
        <authorList>
            <person name="Sun Z."/>
            <person name="Harris H.M."/>
            <person name="McCann A."/>
            <person name="Guo C."/>
            <person name="Argimon S."/>
            <person name="Zhang W."/>
            <person name="Yang X."/>
            <person name="Jeffery I.B."/>
            <person name="Cooney J.C."/>
            <person name="Kagawa T.F."/>
            <person name="Liu W."/>
            <person name="Song Y."/>
            <person name="Salvetti E."/>
            <person name="Wrobel A."/>
            <person name="Rasinkangas P."/>
            <person name="Parkhill J."/>
            <person name="Rea M.C."/>
            <person name="O'Sullivan O."/>
            <person name="Ritari J."/>
            <person name="Douillard F.P."/>
            <person name="Paul Ross R."/>
            <person name="Yang R."/>
            <person name="Briner A.E."/>
            <person name="Felis G.E."/>
            <person name="de Vos W.M."/>
            <person name="Barrangou R."/>
            <person name="Klaenhammer T.R."/>
            <person name="Caufield P.W."/>
            <person name="Cui Y."/>
            <person name="Zhang H."/>
            <person name="O'Toole P.W."/>
        </authorList>
    </citation>
    <scope>NUCLEOTIDE SEQUENCE [LARGE SCALE GENOMIC DNA]</scope>
    <source>
        <strain evidence="2 3">DSM 23365</strain>
    </source>
</reference>
<accession>A0A0R2FKP2</accession>
<dbReference type="PATRIC" id="fig|1423804.4.peg.430"/>
<feature type="transmembrane region" description="Helical" evidence="1">
    <location>
        <begin position="23"/>
        <end position="44"/>
    </location>
</feature>
<evidence type="ECO:0000313" key="2">
    <source>
        <dbReference type="EMBL" id="KRN24925.1"/>
    </source>
</evidence>
<feature type="transmembrane region" description="Helical" evidence="1">
    <location>
        <begin position="513"/>
        <end position="531"/>
    </location>
</feature>
<dbReference type="Proteomes" id="UP000051442">
    <property type="component" value="Unassembled WGS sequence"/>
</dbReference>
<dbReference type="OrthoDB" id="2014935at2"/>
<comment type="caution">
    <text evidence="2">The sequence shown here is derived from an EMBL/GenBank/DDBJ whole genome shotgun (WGS) entry which is preliminary data.</text>
</comment>
<organism evidence="2 3">
    <name type="scientific">Secundilactobacillus similis DSM 23365 = JCM 2765</name>
    <dbReference type="NCBI Taxonomy" id="1423804"/>
    <lineage>
        <taxon>Bacteria</taxon>
        <taxon>Bacillati</taxon>
        <taxon>Bacillota</taxon>
        <taxon>Bacilli</taxon>
        <taxon>Lactobacillales</taxon>
        <taxon>Lactobacillaceae</taxon>
        <taxon>Secundilactobacillus</taxon>
    </lineage>
</organism>
<keyword evidence="1" id="KW-0812">Transmembrane</keyword>
<keyword evidence="1" id="KW-1133">Transmembrane helix</keyword>
<keyword evidence="1" id="KW-0472">Membrane</keyword>
<feature type="transmembrane region" description="Helical" evidence="1">
    <location>
        <begin position="352"/>
        <end position="375"/>
    </location>
</feature>